<keyword evidence="2" id="KW-0548">Nucleotidyltransferase</keyword>
<evidence type="ECO:0000256" key="3">
    <source>
        <dbReference type="ARBA" id="ARBA00022722"/>
    </source>
</evidence>
<evidence type="ECO:0000256" key="5">
    <source>
        <dbReference type="ARBA" id="ARBA00022801"/>
    </source>
</evidence>
<organism evidence="10 11">
    <name type="scientific">Heligmosomoides polygyrus</name>
    <name type="common">Parasitic roundworm</name>
    <dbReference type="NCBI Taxonomy" id="6339"/>
    <lineage>
        <taxon>Eukaryota</taxon>
        <taxon>Metazoa</taxon>
        <taxon>Ecdysozoa</taxon>
        <taxon>Nematoda</taxon>
        <taxon>Chromadorea</taxon>
        <taxon>Rhabditida</taxon>
        <taxon>Rhabditina</taxon>
        <taxon>Rhabditomorpha</taxon>
        <taxon>Strongyloidea</taxon>
        <taxon>Heligmosomidae</taxon>
        <taxon>Heligmosomoides</taxon>
    </lineage>
</organism>
<keyword evidence="4" id="KW-0255">Endonuclease</keyword>
<feature type="region of interest" description="Disordered" evidence="7">
    <location>
        <begin position="255"/>
        <end position="276"/>
    </location>
</feature>
<reference evidence="11" key="2">
    <citation type="submission" date="2019-09" db="UniProtKB">
        <authorList>
            <consortium name="WormBaseParasite"/>
        </authorList>
    </citation>
    <scope>IDENTIFICATION</scope>
</reference>
<keyword evidence="10" id="KW-1185">Reference proteome</keyword>
<dbReference type="AlphaFoldDB" id="A0A183FG33"/>
<keyword evidence="3" id="KW-0540">Nuclease</keyword>
<dbReference type="WBParaSite" id="HPBE_0000556301-mRNA-1">
    <property type="protein sequence ID" value="HPBE_0000556301-mRNA-1"/>
    <property type="gene ID" value="HPBE_0000556301"/>
</dbReference>
<dbReference type="Proteomes" id="UP000050761">
    <property type="component" value="Unassembled WGS sequence"/>
</dbReference>
<evidence type="ECO:0000259" key="8">
    <source>
        <dbReference type="Pfam" id="PF17917"/>
    </source>
</evidence>
<feature type="domain" description="Reverse transcriptase RNase H-like" evidence="8">
    <location>
        <begin position="51"/>
        <end position="89"/>
    </location>
</feature>
<proteinExistence type="predicted"/>
<dbReference type="InterPro" id="IPR041373">
    <property type="entry name" value="RT_RNaseH"/>
</dbReference>
<reference evidence="9 10" key="1">
    <citation type="submission" date="2018-11" db="EMBL/GenBank/DDBJ databases">
        <authorList>
            <consortium name="Pathogen Informatics"/>
        </authorList>
    </citation>
    <scope>NUCLEOTIDE SEQUENCE [LARGE SCALE GENOMIC DNA]</scope>
</reference>
<keyword evidence="6" id="KW-0695">RNA-directed DNA polymerase</keyword>
<evidence type="ECO:0000313" key="10">
    <source>
        <dbReference type="Proteomes" id="UP000050761"/>
    </source>
</evidence>
<evidence type="ECO:0000256" key="2">
    <source>
        <dbReference type="ARBA" id="ARBA00022695"/>
    </source>
</evidence>
<evidence type="ECO:0000256" key="4">
    <source>
        <dbReference type="ARBA" id="ARBA00022759"/>
    </source>
</evidence>
<evidence type="ECO:0000313" key="11">
    <source>
        <dbReference type="WBParaSite" id="HPBE_0000556301-mRNA-1"/>
    </source>
</evidence>
<keyword evidence="5" id="KW-0378">Hydrolase</keyword>
<dbReference type="EMBL" id="UZAH01025496">
    <property type="protein sequence ID" value="VDO65039.1"/>
    <property type="molecule type" value="Genomic_DNA"/>
</dbReference>
<gene>
    <name evidence="9" type="ORF">HPBE_LOCUS5564</name>
</gene>
<evidence type="ECO:0000256" key="7">
    <source>
        <dbReference type="SAM" id="MobiDB-lite"/>
    </source>
</evidence>
<evidence type="ECO:0000256" key="1">
    <source>
        <dbReference type="ARBA" id="ARBA00022679"/>
    </source>
</evidence>
<sequence>MSNYPTIRCSVSDSMKYSVAEEGTEGVMWSMIEWPLVLKQPNIEEARSGRHPFKIFTDASTDGIGAVLCQENEDKFLHPIFFKEPKQSGKKLVVLTLEKQPGYFLYQCLDERLMKAKLLEIPHATLCSSIENDGIRGGIRAEVANSVNSMLKKFELMWNIGARLALDQNQFLATSNAVMVIDKVFAGTSAPEGSTQFFGKYTGVGNARNLYEAVRQLAQGMNLLSCTRLRGRRLPGRKEGVGGQGARLTTTAIVDTPEQARQSPERPDRTQERIKI</sequence>
<name>A0A183FG33_HELPZ</name>
<dbReference type="OrthoDB" id="425619at2759"/>
<accession>A0A3P7XH58</accession>
<keyword evidence="1" id="KW-0808">Transferase</keyword>
<feature type="compositionally biased region" description="Basic and acidic residues" evidence="7">
    <location>
        <begin position="263"/>
        <end position="276"/>
    </location>
</feature>
<protein>
    <submittedName>
        <fullName evidence="11">RT_RNaseH_2 domain-containing protein</fullName>
    </submittedName>
</protein>
<evidence type="ECO:0000313" key="9">
    <source>
        <dbReference type="EMBL" id="VDO65039.1"/>
    </source>
</evidence>
<dbReference type="Pfam" id="PF17917">
    <property type="entry name" value="RT_RNaseH"/>
    <property type="match status" value="1"/>
</dbReference>
<evidence type="ECO:0000256" key="6">
    <source>
        <dbReference type="ARBA" id="ARBA00022918"/>
    </source>
</evidence>
<accession>A0A183FG33</accession>